<gene>
    <name evidence="2" type="ORF">NYR54_09785</name>
</gene>
<dbReference type="InterPro" id="IPR017044">
    <property type="entry name" value="UCP036238"/>
</dbReference>
<proteinExistence type="predicted"/>
<dbReference type="RefSeq" id="WP_261515461.1">
    <property type="nucleotide sequence ID" value="NZ_JAODNV010000010.1"/>
</dbReference>
<dbReference type="AlphaFoldDB" id="A0A9X2X8V6"/>
<accession>A0A9X2X8V6</accession>
<dbReference type="EMBL" id="JAODNV010000010">
    <property type="protein sequence ID" value="MCT8990579.1"/>
    <property type="molecule type" value="Genomic_DNA"/>
</dbReference>
<organism evidence="2 3">
    <name type="scientific">Chelativorans petroleitrophicus</name>
    <dbReference type="NCBI Taxonomy" id="2975484"/>
    <lineage>
        <taxon>Bacteria</taxon>
        <taxon>Pseudomonadati</taxon>
        <taxon>Pseudomonadota</taxon>
        <taxon>Alphaproteobacteria</taxon>
        <taxon>Hyphomicrobiales</taxon>
        <taxon>Phyllobacteriaceae</taxon>
        <taxon>Chelativorans</taxon>
    </lineage>
</organism>
<reference evidence="2" key="1">
    <citation type="submission" date="2022-08" db="EMBL/GenBank/DDBJ databases">
        <title>Chelativorans sichuanense sp. nov., a paraffin oil-degrading bacterium isolated from a mixture of oil-based drill cuttings and paddy soil.</title>
        <authorList>
            <person name="Yu J."/>
            <person name="Liu H."/>
            <person name="Chen Q."/>
        </authorList>
    </citation>
    <scope>NUCLEOTIDE SEQUENCE</scope>
    <source>
        <strain evidence="2">SCAU 2101</strain>
    </source>
</reference>
<dbReference type="InterPro" id="IPR018744">
    <property type="entry name" value="DUF2293"/>
</dbReference>
<keyword evidence="3" id="KW-1185">Reference proteome</keyword>
<evidence type="ECO:0000313" key="3">
    <source>
        <dbReference type="Proteomes" id="UP001149009"/>
    </source>
</evidence>
<feature type="domain" description="DUF2293" evidence="1">
    <location>
        <begin position="15"/>
        <end position="92"/>
    </location>
</feature>
<sequence>MTASTFRQRAVNKALTVLLPQAPYADIERIRALANDRKLRALPPSVAVWLATVAHVRHVHTDYDTLLEEGYDRDSARFFVVDEINAVLTRWRATRLLDPDEDETSVSISLLENRHG</sequence>
<dbReference type="Proteomes" id="UP001149009">
    <property type="component" value="Unassembled WGS sequence"/>
</dbReference>
<dbReference type="Pfam" id="PF10056">
    <property type="entry name" value="DUF2293"/>
    <property type="match status" value="1"/>
</dbReference>
<dbReference type="PIRSF" id="PIRSF036238">
    <property type="entry name" value="UCP036238"/>
    <property type="match status" value="1"/>
</dbReference>
<name>A0A9X2X8V6_9HYPH</name>
<protein>
    <submittedName>
        <fullName evidence="2">DUF2293 domain-containing protein</fullName>
    </submittedName>
</protein>
<comment type="caution">
    <text evidence="2">The sequence shown here is derived from an EMBL/GenBank/DDBJ whole genome shotgun (WGS) entry which is preliminary data.</text>
</comment>
<evidence type="ECO:0000259" key="1">
    <source>
        <dbReference type="Pfam" id="PF10056"/>
    </source>
</evidence>
<evidence type="ECO:0000313" key="2">
    <source>
        <dbReference type="EMBL" id="MCT8990579.1"/>
    </source>
</evidence>